<comment type="caution">
    <text evidence="1">The sequence shown here is derived from an EMBL/GenBank/DDBJ whole genome shotgun (WGS) entry which is preliminary data.</text>
</comment>
<accession>A0ABQ3EHD5</accession>
<name>A0ABQ3EHD5_9GAMM</name>
<evidence type="ECO:0000313" key="2">
    <source>
        <dbReference type="Proteomes" id="UP000646745"/>
    </source>
</evidence>
<evidence type="ECO:0000313" key="1">
    <source>
        <dbReference type="EMBL" id="GHB34656.1"/>
    </source>
</evidence>
<sequence>MWQALYKLYLLGLIRHLQTDAFPLLENIMSELTSTQASWLDHLSRGSSRGLALCKYASERHLTLA</sequence>
<organism evidence="1 2">
    <name type="scientific">Salinicola rhizosphaerae</name>
    <dbReference type="NCBI Taxonomy" id="1443141"/>
    <lineage>
        <taxon>Bacteria</taxon>
        <taxon>Pseudomonadati</taxon>
        <taxon>Pseudomonadota</taxon>
        <taxon>Gammaproteobacteria</taxon>
        <taxon>Oceanospirillales</taxon>
        <taxon>Halomonadaceae</taxon>
        <taxon>Salinicola</taxon>
    </lineage>
</organism>
<dbReference type="EMBL" id="BMZI01000011">
    <property type="protein sequence ID" value="GHB34656.1"/>
    <property type="molecule type" value="Genomic_DNA"/>
</dbReference>
<dbReference type="Proteomes" id="UP000646745">
    <property type="component" value="Unassembled WGS sequence"/>
</dbReference>
<proteinExistence type="predicted"/>
<protein>
    <submittedName>
        <fullName evidence="1">Uncharacterized protein</fullName>
    </submittedName>
</protein>
<reference evidence="2" key="1">
    <citation type="journal article" date="2019" name="Int. J. Syst. Evol. Microbiol.">
        <title>The Global Catalogue of Microorganisms (GCM) 10K type strain sequencing project: providing services to taxonomists for standard genome sequencing and annotation.</title>
        <authorList>
            <consortium name="The Broad Institute Genomics Platform"/>
            <consortium name="The Broad Institute Genome Sequencing Center for Infectious Disease"/>
            <person name="Wu L."/>
            <person name="Ma J."/>
        </authorList>
    </citation>
    <scope>NUCLEOTIDE SEQUENCE [LARGE SCALE GENOMIC DNA]</scope>
    <source>
        <strain evidence="2">KCTC 32998</strain>
    </source>
</reference>
<gene>
    <name evidence="1" type="ORF">GCM10009038_37290</name>
</gene>
<keyword evidence="2" id="KW-1185">Reference proteome</keyword>